<gene>
    <name evidence="2" type="ORF">NE237_022360</name>
</gene>
<dbReference type="GO" id="GO:0016747">
    <property type="term" value="F:acyltransferase activity, transferring groups other than amino-acyl groups"/>
    <property type="evidence" value="ECO:0007669"/>
    <property type="project" value="TreeGrafter"/>
</dbReference>
<dbReference type="PANTHER" id="PTHR11802:SF29">
    <property type="entry name" value="SERINE CARBOXYPEPTIDASE-LIKE 19"/>
    <property type="match status" value="1"/>
</dbReference>
<dbReference type="Gene3D" id="3.40.50.1820">
    <property type="entry name" value="alpha/beta hydrolase"/>
    <property type="match status" value="1"/>
</dbReference>
<accession>A0A9Q0H9H0</accession>
<sequence>MRYCISFPFGYLLGNPLTDQVCEINKQVPYFHGMGLISDELYESLKRNCGGNYVQIAPTNVECSRDIQSIIQEGLNIVHILEPLCFFASSKPKEIVGDRRFLGQNYNHQFLDPQPPIPAFGCRAYAYHLAQYWTNANSVRNALHIQKGSIGKWQRCHFDSPYSYEIQSSF</sequence>
<dbReference type="SUPFAM" id="SSF53474">
    <property type="entry name" value="alpha/beta-Hydrolases"/>
    <property type="match status" value="1"/>
</dbReference>
<dbReference type="GO" id="GO:0004185">
    <property type="term" value="F:serine-type carboxypeptidase activity"/>
    <property type="evidence" value="ECO:0007669"/>
    <property type="project" value="InterPro"/>
</dbReference>
<reference evidence="2" key="1">
    <citation type="journal article" date="2023" name="Plant J.">
        <title>The genome of the king protea, Protea cynaroides.</title>
        <authorList>
            <person name="Chang J."/>
            <person name="Duong T.A."/>
            <person name="Schoeman C."/>
            <person name="Ma X."/>
            <person name="Roodt D."/>
            <person name="Barker N."/>
            <person name="Li Z."/>
            <person name="Van de Peer Y."/>
            <person name="Mizrachi E."/>
        </authorList>
    </citation>
    <scope>NUCLEOTIDE SEQUENCE</scope>
    <source>
        <tissue evidence="2">Young leaves</tissue>
    </source>
</reference>
<dbReference type="PANTHER" id="PTHR11802">
    <property type="entry name" value="SERINE PROTEASE FAMILY S10 SERINE CARBOXYPEPTIDASE"/>
    <property type="match status" value="1"/>
</dbReference>
<proteinExistence type="inferred from homology"/>
<evidence type="ECO:0000313" key="2">
    <source>
        <dbReference type="EMBL" id="KAJ4962421.1"/>
    </source>
</evidence>
<dbReference type="Pfam" id="PF00450">
    <property type="entry name" value="Peptidase_S10"/>
    <property type="match status" value="1"/>
</dbReference>
<dbReference type="InterPro" id="IPR001563">
    <property type="entry name" value="Peptidase_S10"/>
</dbReference>
<dbReference type="OrthoDB" id="1738986at2759"/>
<evidence type="ECO:0000313" key="3">
    <source>
        <dbReference type="Proteomes" id="UP001141806"/>
    </source>
</evidence>
<dbReference type="EMBL" id="JAMYWD010000008">
    <property type="protein sequence ID" value="KAJ4962421.1"/>
    <property type="molecule type" value="Genomic_DNA"/>
</dbReference>
<comment type="caution">
    <text evidence="2">The sequence shown here is derived from an EMBL/GenBank/DDBJ whole genome shotgun (WGS) entry which is preliminary data.</text>
</comment>
<evidence type="ECO:0000256" key="1">
    <source>
        <dbReference type="ARBA" id="ARBA00009431"/>
    </source>
</evidence>
<comment type="similarity">
    <text evidence="1">Belongs to the peptidase S10 family.</text>
</comment>
<dbReference type="AlphaFoldDB" id="A0A9Q0H9H0"/>
<protein>
    <submittedName>
        <fullName evidence="2">Uncharacterized protein</fullName>
    </submittedName>
</protein>
<dbReference type="GO" id="GO:0019748">
    <property type="term" value="P:secondary metabolic process"/>
    <property type="evidence" value="ECO:0007669"/>
    <property type="project" value="TreeGrafter"/>
</dbReference>
<organism evidence="2 3">
    <name type="scientific">Protea cynaroides</name>
    <dbReference type="NCBI Taxonomy" id="273540"/>
    <lineage>
        <taxon>Eukaryota</taxon>
        <taxon>Viridiplantae</taxon>
        <taxon>Streptophyta</taxon>
        <taxon>Embryophyta</taxon>
        <taxon>Tracheophyta</taxon>
        <taxon>Spermatophyta</taxon>
        <taxon>Magnoliopsida</taxon>
        <taxon>Proteales</taxon>
        <taxon>Proteaceae</taxon>
        <taxon>Protea</taxon>
    </lineage>
</organism>
<name>A0A9Q0H9H0_9MAGN</name>
<dbReference type="Proteomes" id="UP001141806">
    <property type="component" value="Unassembled WGS sequence"/>
</dbReference>
<dbReference type="GO" id="GO:0006508">
    <property type="term" value="P:proteolysis"/>
    <property type="evidence" value="ECO:0007669"/>
    <property type="project" value="InterPro"/>
</dbReference>
<dbReference type="InterPro" id="IPR029058">
    <property type="entry name" value="AB_hydrolase_fold"/>
</dbReference>
<keyword evidence="3" id="KW-1185">Reference proteome</keyword>